<protein>
    <submittedName>
        <fullName evidence="1">Uncharacterized protein</fullName>
    </submittedName>
</protein>
<name>A0A4Q0QKK7_9BRAD</name>
<evidence type="ECO:0000313" key="2">
    <source>
        <dbReference type="Proteomes" id="UP000290174"/>
    </source>
</evidence>
<dbReference type="EMBL" id="RKMK01000018">
    <property type="protein sequence ID" value="RXG94477.1"/>
    <property type="molecule type" value="Genomic_DNA"/>
</dbReference>
<accession>A0A4Q0QKK7</accession>
<evidence type="ECO:0000313" key="1">
    <source>
        <dbReference type="EMBL" id="RXG94477.1"/>
    </source>
</evidence>
<proteinExistence type="predicted"/>
<reference evidence="1 2" key="1">
    <citation type="submission" date="2018-11" db="EMBL/GenBank/DDBJ databases">
        <title>Bradyrhizobium sp. nov., isolated from effective nodules of peanut in China.</title>
        <authorList>
            <person name="Li Y."/>
        </authorList>
    </citation>
    <scope>NUCLEOTIDE SEQUENCE [LARGE SCALE GENOMIC DNA]</scope>
    <source>
        <strain evidence="1 2">CCBAU 51770</strain>
    </source>
</reference>
<comment type="caution">
    <text evidence="1">The sequence shown here is derived from an EMBL/GenBank/DDBJ whole genome shotgun (WGS) entry which is preliminary data.</text>
</comment>
<gene>
    <name evidence="1" type="ORF">EAS61_20095</name>
</gene>
<sequence length="60" mass="6620">MTRKAEVSPMEAQRIAVDAVVALTDCDRDAVIAFIRRLYLAGVTDPKRLTFKGLQALSRA</sequence>
<dbReference type="AlphaFoldDB" id="A0A4Q0QKK7"/>
<dbReference type="Proteomes" id="UP000290174">
    <property type="component" value="Unassembled WGS sequence"/>
</dbReference>
<organism evidence="1 2">
    <name type="scientific">Bradyrhizobium zhanjiangense</name>
    <dbReference type="NCBI Taxonomy" id="1325107"/>
    <lineage>
        <taxon>Bacteria</taxon>
        <taxon>Pseudomonadati</taxon>
        <taxon>Pseudomonadota</taxon>
        <taxon>Alphaproteobacteria</taxon>
        <taxon>Hyphomicrobiales</taxon>
        <taxon>Nitrobacteraceae</taxon>
        <taxon>Bradyrhizobium</taxon>
    </lineage>
</organism>